<sequence>MLLPKFANQILRFHARVFERVGNHKLQPAAHHIHQHKGTTHVIECDADVPVDWFTVFGDDYSPLVVEKQYRERFCLAQLILGSHSVVLLWM</sequence>
<protein>
    <submittedName>
        <fullName evidence="1">Uncharacterized protein</fullName>
    </submittedName>
</protein>
<name>A0ABY1MLR4_9PROT</name>
<proteinExistence type="predicted"/>
<gene>
    <name evidence="1" type="ORF">AFERRI_10726</name>
</gene>
<keyword evidence="2" id="KW-1185">Reference proteome</keyword>
<accession>A0ABY1MLR4</accession>
<dbReference type="EMBL" id="LT841305">
    <property type="protein sequence ID" value="SMH64692.1"/>
    <property type="molecule type" value="Genomic_DNA"/>
</dbReference>
<organism evidence="1 2">
    <name type="scientific">Acidithiobacillus ferrivorans</name>
    <dbReference type="NCBI Taxonomy" id="160808"/>
    <lineage>
        <taxon>Bacteria</taxon>
        <taxon>Pseudomonadati</taxon>
        <taxon>Pseudomonadota</taxon>
        <taxon>Acidithiobacillia</taxon>
        <taxon>Acidithiobacillales</taxon>
        <taxon>Acidithiobacillaceae</taxon>
        <taxon>Acidithiobacillus</taxon>
    </lineage>
</organism>
<dbReference type="Proteomes" id="UP000193925">
    <property type="component" value="Chromosome AFERRI"/>
</dbReference>
<evidence type="ECO:0000313" key="1">
    <source>
        <dbReference type="EMBL" id="SMH64692.1"/>
    </source>
</evidence>
<reference evidence="1 2" key="1">
    <citation type="submission" date="2017-03" db="EMBL/GenBank/DDBJ databases">
        <authorList>
            <person name="Regsiter A."/>
            <person name="William W."/>
        </authorList>
    </citation>
    <scope>NUCLEOTIDE SEQUENCE [LARGE SCALE GENOMIC DNA]</scope>
    <source>
        <strain evidence="1">PRJEB5721</strain>
    </source>
</reference>
<evidence type="ECO:0000313" key="2">
    <source>
        <dbReference type="Proteomes" id="UP000193925"/>
    </source>
</evidence>